<accession>A0A8S0V449</accession>
<name>A0A8S0V449_OLEEU</name>
<dbReference type="EMBL" id="CACTIH010009229">
    <property type="protein sequence ID" value="CAA3027948.1"/>
    <property type="molecule type" value="Genomic_DNA"/>
</dbReference>
<dbReference type="Gramene" id="OE9A102562T1">
    <property type="protein sequence ID" value="OE9A102562C1"/>
    <property type="gene ID" value="OE9A102562"/>
</dbReference>
<comment type="caution">
    <text evidence="1">The sequence shown here is derived from an EMBL/GenBank/DDBJ whole genome shotgun (WGS) entry which is preliminary data.</text>
</comment>
<dbReference type="OrthoDB" id="1099638at2759"/>
<evidence type="ECO:0008006" key="3">
    <source>
        <dbReference type="Google" id="ProtNLM"/>
    </source>
</evidence>
<evidence type="ECO:0000313" key="1">
    <source>
        <dbReference type="EMBL" id="CAA3027948.1"/>
    </source>
</evidence>
<proteinExistence type="predicted"/>
<dbReference type="PANTHER" id="PTHR33103">
    <property type="entry name" value="OS01G0153900 PROTEIN"/>
    <property type="match status" value="1"/>
</dbReference>
<organism evidence="1 2">
    <name type="scientific">Olea europaea subsp. europaea</name>
    <dbReference type="NCBI Taxonomy" id="158383"/>
    <lineage>
        <taxon>Eukaryota</taxon>
        <taxon>Viridiplantae</taxon>
        <taxon>Streptophyta</taxon>
        <taxon>Embryophyta</taxon>
        <taxon>Tracheophyta</taxon>
        <taxon>Spermatophyta</taxon>
        <taxon>Magnoliopsida</taxon>
        <taxon>eudicotyledons</taxon>
        <taxon>Gunneridae</taxon>
        <taxon>Pentapetalae</taxon>
        <taxon>asterids</taxon>
        <taxon>lamiids</taxon>
        <taxon>Lamiales</taxon>
        <taxon>Oleaceae</taxon>
        <taxon>Oleeae</taxon>
        <taxon>Olea</taxon>
    </lineage>
</organism>
<gene>
    <name evidence="1" type="ORF">OLEA9_A102562</name>
</gene>
<dbReference type="PANTHER" id="PTHR33103:SF27">
    <property type="entry name" value="OS04G0594700 PROTEIN"/>
    <property type="match status" value="1"/>
</dbReference>
<evidence type="ECO:0000313" key="2">
    <source>
        <dbReference type="Proteomes" id="UP000594638"/>
    </source>
</evidence>
<dbReference type="Pfam" id="PF05056">
    <property type="entry name" value="DUF674"/>
    <property type="match status" value="1"/>
</dbReference>
<keyword evidence="2" id="KW-1185">Reference proteome</keyword>
<dbReference type="InterPro" id="IPR007750">
    <property type="entry name" value="DUF674"/>
</dbReference>
<dbReference type="AlphaFoldDB" id="A0A8S0V449"/>
<protein>
    <recommendedName>
        <fullName evidence="3">DUF674 domain-containing protein</fullName>
    </recommendedName>
</protein>
<reference evidence="1 2" key="1">
    <citation type="submission" date="2019-12" db="EMBL/GenBank/DDBJ databases">
        <authorList>
            <person name="Alioto T."/>
            <person name="Alioto T."/>
            <person name="Gomez Garrido J."/>
        </authorList>
    </citation>
    <scope>NUCLEOTIDE SEQUENCE [LARGE SCALE GENOMIC DNA]</scope>
</reference>
<dbReference type="Proteomes" id="UP000594638">
    <property type="component" value="Unassembled WGS sequence"/>
</dbReference>
<sequence length="196" mass="21803">MASDSVKENIKPTIPLKLLVDDKKTRVLAAEASSDFVDLLSFLTLPLGTVVRVTDSQLGSIGCMNNLYQSIQQLSTDIFSTEASKSILLNPRNPHADVFKNRKLNIDDSSNGKYYLCPKCAKRSHYPNARCCRGLANIEKFKEFRHADGFVKSGMMFVITDDLRVLPASPSSLLQLLRGLGFVDVSRIEYISIMLV</sequence>